<dbReference type="Proteomes" id="UP000228934">
    <property type="component" value="Unassembled WGS sequence"/>
</dbReference>
<evidence type="ECO:0000313" key="2">
    <source>
        <dbReference type="Proteomes" id="UP000228934"/>
    </source>
</evidence>
<reference evidence="2" key="1">
    <citation type="journal article" date="2017" name="Nat. Commun.">
        <title>The North American bullfrog draft genome provides insight into hormonal regulation of long noncoding RNA.</title>
        <authorList>
            <person name="Hammond S.A."/>
            <person name="Warren R.L."/>
            <person name="Vandervalk B.P."/>
            <person name="Kucuk E."/>
            <person name="Khan H."/>
            <person name="Gibb E.A."/>
            <person name="Pandoh P."/>
            <person name="Kirk H."/>
            <person name="Zhao Y."/>
            <person name="Jones M."/>
            <person name="Mungall A.J."/>
            <person name="Coope R."/>
            <person name="Pleasance S."/>
            <person name="Moore R.A."/>
            <person name="Holt R.A."/>
            <person name="Round J.M."/>
            <person name="Ohora S."/>
            <person name="Walle B.V."/>
            <person name="Veldhoen N."/>
            <person name="Helbing C.C."/>
            <person name="Birol I."/>
        </authorList>
    </citation>
    <scope>NUCLEOTIDE SEQUENCE [LARGE SCALE GENOMIC DNA]</scope>
</reference>
<keyword evidence="2" id="KW-1185">Reference proteome</keyword>
<sequence length="125" mass="14431">MFCMCSPFFSEVVVSPSIEESDQIKRIKSSTILQSKESPSAFASPVLEQGSSIFREKFIPPELSIWDYFIAKVPVTKVVVQCFVFFQCLVEAFATRVPRTKKPVFICTWPLFWFCEKYCLLYSTL</sequence>
<name>A0A2G9SNC2_AQUCT</name>
<accession>A0A2G9SNC2</accession>
<gene>
    <name evidence="1" type="ORF">AB205_0199900</name>
</gene>
<dbReference type="OrthoDB" id="342131at2759"/>
<protein>
    <submittedName>
        <fullName evidence="1">Uncharacterized protein</fullName>
    </submittedName>
</protein>
<evidence type="ECO:0000313" key="1">
    <source>
        <dbReference type="EMBL" id="PIO40881.1"/>
    </source>
</evidence>
<proteinExistence type="predicted"/>
<dbReference type="AlphaFoldDB" id="A0A2G9SNC2"/>
<dbReference type="EMBL" id="KV923006">
    <property type="protein sequence ID" value="PIO40881.1"/>
    <property type="molecule type" value="Genomic_DNA"/>
</dbReference>
<organism evidence="1 2">
    <name type="scientific">Aquarana catesbeiana</name>
    <name type="common">American bullfrog</name>
    <name type="synonym">Rana catesbeiana</name>
    <dbReference type="NCBI Taxonomy" id="8400"/>
    <lineage>
        <taxon>Eukaryota</taxon>
        <taxon>Metazoa</taxon>
        <taxon>Chordata</taxon>
        <taxon>Craniata</taxon>
        <taxon>Vertebrata</taxon>
        <taxon>Euteleostomi</taxon>
        <taxon>Amphibia</taxon>
        <taxon>Batrachia</taxon>
        <taxon>Anura</taxon>
        <taxon>Neobatrachia</taxon>
        <taxon>Ranoidea</taxon>
        <taxon>Ranidae</taxon>
        <taxon>Aquarana</taxon>
    </lineage>
</organism>